<reference evidence="3" key="3">
    <citation type="journal article" date="2010" name="Genome Res.">
        <title>Population genomic sequencing of Coccidioides fungi reveals recent hybridization and transposon control.</title>
        <authorList>
            <person name="Neafsey D.E."/>
            <person name="Barker B.M."/>
            <person name="Sharpton T.J."/>
            <person name="Stajich J.E."/>
            <person name="Park D.J."/>
            <person name="Whiston E."/>
            <person name="Hung C.-Y."/>
            <person name="McMahan C."/>
            <person name="White J."/>
            <person name="Sykes S."/>
            <person name="Heiman D."/>
            <person name="Young S."/>
            <person name="Zeng Q."/>
            <person name="Abouelleil A."/>
            <person name="Aftuck L."/>
            <person name="Bessette D."/>
            <person name="Brown A."/>
            <person name="FitzGerald M."/>
            <person name="Lui A."/>
            <person name="Macdonald J.P."/>
            <person name="Priest M."/>
            <person name="Orbach M.J."/>
            <person name="Galgiani J.N."/>
            <person name="Kirkland T.N."/>
            <person name="Cole G.T."/>
            <person name="Birren B.W."/>
            <person name="Henn M.R."/>
            <person name="Taylor J.W."/>
            <person name="Rounsley S.D."/>
        </authorList>
    </citation>
    <scope>NUCLEOTIDE SEQUENCE [LARGE SCALE GENOMIC DNA]</scope>
    <source>
        <strain evidence="3">RMSCC 3488</strain>
    </source>
</reference>
<reference evidence="2 3" key="1">
    <citation type="submission" date="2007-06" db="EMBL/GenBank/DDBJ databases">
        <title>The Genome Sequence of Coccidioides posadasii RMSCC_3488.</title>
        <authorList>
            <consortium name="Coccidioides Genome Resources Consortium"/>
            <consortium name="The Broad Institute Genome Sequencing Platform"/>
            <person name="Henn M.R."/>
            <person name="Sykes S."/>
            <person name="Young S."/>
            <person name="Jaffe D."/>
            <person name="Berlin A."/>
            <person name="Alvarez P."/>
            <person name="Butler J."/>
            <person name="Gnerre S."/>
            <person name="Grabherr M."/>
            <person name="Mauceli E."/>
            <person name="Brockman W."/>
            <person name="Kodira C."/>
            <person name="Alvarado L."/>
            <person name="Zeng Q."/>
            <person name="Crawford M."/>
            <person name="Antoine C."/>
            <person name="Devon K."/>
            <person name="Galgiani J."/>
            <person name="Orsborn K."/>
            <person name="Lewis M.L."/>
            <person name="Nusbaum C."/>
            <person name="Galagan J."/>
            <person name="Birren B."/>
        </authorList>
    </citation>
    <scope>NUCLEOTIDE SEQUENCE [LARGE SCALE GENOMIC DNA]</scope>
    <source>
        <strain evidence="2 3">RMSCC 3488</strain>
    </source>
</reference>
<feature type="compositionally biased region" description="Basic and acidic residues" evidence="1">
    <location>
        <begin position="89"/>
        <end position="104"/>
    </location>
</feature>
<dbReference type="AlphaFoldDB" id="A0A0J6FI98"/>
<gene>
    <name evidence="2" type="ORF">CPAG_06354</name>
</gene>
<sequence length="104" mass="11848">MIPCVMSQSWAVGIPSRFPRCRRSTKRHLATCVWETFKDYIMAKAADSFSQPPSKTVPDSRQSIEAADADGIVICPNKIMYDGPPRPLKYTDTETPRRQYSEYT</sequence>
<proteinExistence type="predicted"/>
<name>A0A0J6FI98_COCPO</name>
<dbReference type="Proteomes" id="UP000054567">
    <property type="component" value="Unassembled WGS sequence"/>
</dbReference>
<evidence type="ECO:0000313" key="3">
    <source>
        <dbReference type="Proteomes" id="UP000054567"/>
    </source>
</evidence>
<evidence type="ECO:0000313" key="2">
    <source>
        <dbReference type="EMBL" id="KMM70043.1"/>
    </source>
</evidence>
<accession>A0A0J6FI98</accession>
<organism evidence="2 3">
    <name type="scientific">Coccidioides posadasii RMSCC 3488</name>
    <dbReference type="NCBI Taxonomy" id="454284"/>
    <lineage>
        <taxon>Eukaryota</taxon>
        <taxon>Fungi</taxon>
        <taxon>Dikarya</taxon>
        <taxon>Ascomycota</taxon>
        <taxon>Pezizomycotina</taxon>
        <taxon>Eurotiomycetes</taxon>
        <taxon>Eurotiomycetidae</taxon>
        <taxon>Onygenales</taxon>
        <taxon>Onygenaceae</taxon>
        <taxon>Coccidioides</taxon>
    </lineage>
</organism>
<dbReference type="EMBL" id="DS268112">
    <property type="protein sequence ID" value="KMM70043.1"/>
    <property type="molecule type" value="Genomic_DNA"/>
</dbReference>
<feature type="region of interest" description="Disordered" evidence="1">
    <location>
        <begin position="84"/>
        <end position="104"/>
    </location>
</feature>
<dbReference type="VEuPathDB" id="FungiDB:CPAG_06354"/>
<protein>
    <submittedName>
        <fullName evidence="2">Uncharacterized protein</fullName>
    </submittedName>
</protein>
<evidence type="ECO:0000256" key="1">
    <source>
        <dbReference type="SAM" id="MobiDB-lite"/>
    </source>
</evidence>
<reference evidence="3" key="2">
    <citation type="journal article" date="2009" name="Genome Res.">
        <title>Comparative genomic analyses of the human fungal pathogens Coccidioides and their relatives.</title>
        <authorList>
            <person name="Sharpton T.J."/>
            <person name="Stajich J.E."/>
            <person name="Rounsley S.D."/>
            <person name="Gardner M.J."/>
            <person name="Wortman J.R."/>
            <person name="Jordar V.S."/>
            <person name="Maiti R."/>
            <person name="Kodira C.D."/>
            <person name="Neafsey D.E."/>
            <person name="Zeng Q."/>
            <person name="Hung C.-Y."/>
            <person name="McMahan C."/>
            <person name="Muszewska A."/>
            <person name="Grynberg M."/>
            <person name="Mandel M.A."/>
            <person name="Kellner E.M."/>
            <person name="Barker B.M."/>
            <person name="Galgiani J.N."/>
            <person name="Orbach M.J."/>
            <person name="Kirkland T.N."/>
            <person name="Cole G.T."/>
            <person name="Henn M.R."/>
            <person name="Birren B.W."/>
            <person name="Taylor J.W."/>
        </authorList>
    </citation>
    <scope>NUCLEOTIDE SEQUENCE [LARGE SCALE GENOMIC DNA]</scope>
    <source>
        <strain evidence="3">RMSCC 3488</strain>
    </source>
</reference>